<dbReference type="SMART" id="SM00408">
    <property type="entry name" value="IGc2"/>
    <property type="match status" value="3"/>
</dbReference>
<evidence type="ECO:0000313" key="20">
    <source>
        <dbReference type="Proteomes" id="UP000288716"/>
    </source>
</evidence>
<dbReference type="InterPro" id="IPR007110">
    <property type="entry name" value="Ig-like_dom"/>
</dbReference>
<evidence type="ECO:0000256" key="4">
    <source>
        <dbReference type="ARBA" id="ARBA00022679"/>
    </source>
</evidence>
<dbReference type="PANTHER" id="PTHR19890">
    <property type="entry name" value="FIBROBLAST GROWTH FACTOR RECEPTOR"/>
    <property type="match status" value="1"/>
</dbReference>
<evidence type="ECO:0000256" key="16">
    <source>
        <dbReference type="ARBA" id="ARBA00023180"/>
    </source>
</evidence>
<dbReference type="InterPro" id="IPR003599">
    <property type="entry name" value="Ig_sub"/>
</dbReference>
<accession>A0A443SQJ2</accession>
<keyword evidence="7" id="KW-0677">Repeat</keyword>
<dbReference type="GO" id="GO:0005524">
    <property type="term" value="F:ATP binding"/>
    <property type="evidence" value="ECO:0007669"/>
    <property type="project" value="UniProtKB-KW"/>
</dbReference>
<evidence type="ECO:0000256" key="15">
    <source>
        <dbReference type="ARBA" id="ARBA00023170"/>
    </source>
</evidence>
<name>A0A443SQJ2_9ACAR</name>
<keyword evidence="9" id="KW-0418">Kinase</keyword>
<feature type="domain" description="Ig-like" evidence="18">
    <location>
        <begin position="138"/>
        <end position="194"/>
    </location>
</feature>
<keyword evidence="13" id="KW-0829">Tyrosine-protein kinase</keyword>
<protein>
    <recommendedName>
        <fullName evidence="2">receptor protein-tyrosine kinase</fullName>
        <ecNumber evidence="2">2.7.10.1</ecNumber>
    </recommendedName>
</protein>
<dbReference type="Pfam" id="PF13927">
    <property type="entry name" value="Ig_3"/>
    <property type="match status" value="1"/>
</dbReference>
<dbReference type="InterPro" id="IPR036179">
    <property type="entry name" value="Ig-like_dom_sf"/>
</dbReference>
<dbReference type="VEuPathDB" id="VectorBase:LDEU002224"/>
<evidence type="ECO:0000259" key="18">
    <source>
        <dbReference type="PROSITE" id="PS50835"/>
    </source>
</evidence>
<dbReference type="EMBL" id="NCKV01000756">
    <property type="protein sequence ID" value="RWS29816.1"/>
    <property type="molecule type" value="Genomic_DNA"/>
</dbReference>
<dbReference type="Proteomes" id="UP000288716">
    <property type="component" value="Unassembled WGS sequence"/>
</dbReference>
<comment type="caution">
    <text evidence="19">The sequence shown here is derived from an EMBL/GenBank/DDBJ whole genome shotgun (WGS) entry which is preliminary data.</text>
</comment>
<evidence type="ECO:0000256" key="14">
    <source>
        <dbReference type="ARBA" id="ARBA00023157"/>
    </source>
</evidence>
<keyword evidence="15 19" id="KW-0675">Receptor</keyword>
<evidence type="ECO:0000256" key="8">
    <source>
        <dbReference type="ARBA" id="ARBA00022741"/>
    </source>
</evidence>
<evidence type="ECO:0000256" key="6">
    <source>
        <dbReference type="ARBA" id="ARBA00022729"/>
    </source>
</evidence>
<keyword evidence="5" id="KW-0812">Transmembrane</keyword>
<evidence type="ECO:0000256" key="11">
    <source>
        <dbReference type="ARBA" id="ARBA00022989"/>
    </source>
</evidence>
<dbReference type="PANTHER" id="PTHR19890:SF10">
    <property type="entry name" value="FIBROBLAST GROWTH FACTOR RECEPTOR-LIKE 1"/>
    <property type="match status" value="1"/>
</dbReference>
<evidence type="ECO:0000256" key="17">
    <source>
        <dbReference type="ARBA" id="ARBA00023319"/>
    </source>
</evidence>
<keyword evidence="11" id="KW-1133">Transmembrane helix</keyword>
<keyword evidence="14" id="KW-1015">Disulfide bond</keyword>
<feature type="domain" description="Ig-like" evidence="18">
    <location>
        <begin position="202"/>
        <end position="309"/>
    </location>
</feature>
<evidence type="ECO:0000256" key="13">
    <source>
        <dbReference type="ARBA" id="ARBA00023137"/>
    </source>
</evidence>
<dbReference type="AlphaFoldDB" id="A0A443SQJ2"/>
<dbReference type="InterPro" id="IPR013783">
    <property type="entry name" value="Ig-like_fold"/>
</dbReference>
<dbReference type="SUPFAM" id="SSF48726">
    <property type="entry name" value="Immunoglobulin"/>
    <property type="match status" value="3"/>
</dbReference>
<evidence type="ECO:0000256" key="5">
    <source>
        <dbReference type="ARBA" id="ARBA00022692"/>
    </source>
</evidence>
<evidence type="ECO:0000256" key="7">
    <source>
        <dbReference type="ARBA" id="ARBA00022737"/>
    </source>
</evidence>
<keyword evidence="10" id="KW-0067">ATP-binding</keyword>
<sequence length="334" mass="37705">MEGQAMCCELRVRRFNYLCTETGIEKAKCSFAHNVPYLDPPRLLPLAENRETRKVVPSGSVVHLSCPVEKTENDELFIDWMKDGESLTTFDPRIRKTSGGTLKIKEVVPEDTGLYLCKVVNGFGSIEIGTTLIVLGQPRPVLTWFHNGKIIREKDMKKRRWTLTLTELQVGDSGNYTCIAFNSYGNASASFQLEVMGLGKKAEIKELYPGNITVIEGAKVTFHCRVHSDIKPHIQWLKRMNPKELMNNHPVGVSDAYRNPKYGQHILEFEGKQFRVLKSSETIPQKDGSFLNRLTISESKVTDFGQYACLGASPYGYDFRSAFLTVINRPTSQT</sequence>
<dbReference type="InterPro" id="IPR003598">
    <property type="entry name" value="Ig_sub2"/>
</dbReference>
<dbReference type="PROSITE" id="PS50835">
    <property type="entry name" value="IG_LIKE"/>
    <property type="match status" value="3"/>
</dbReference>
<keyword evidence="6" id="KW-0732">Signal</keyword>
<evidence type="ECO:0000256" key="12">
    <source>
        <dbReference type="ARBA" id="ARBA00023136"/>
    </source>
</evidence>
<reference evidence="19 20" key="1">
    <citation type="journal article" date="2018" name="Gigascience">
        <title>Genomes of trombidid mites reveal novel predicted allergens and laterally-transferred genes associated with secondary metabolism.</title>
        <authorList>
            <person name="Dong X."/>
            <person name="Chaisiri K."/>
            <person name="Xia D."/>
            <person name="Armstrong S.D."/>
            <person name="Fang Y."/>
            <person name="Donnelly M.J."/>
            <person name="Kadowaki T."/>
            <person name="McGarry J.W."/>
            <person name="Darby A.C."/>
            <person name="Makepeace B.L."/>
        </authorList>
    </citation>
    <scope>NUCLEOTIDE SEQUENCE [LARGE SCALE GENOMIC DNA]</scope>
    <source>
        <strain evidence="19">UoL-UT</strain>
    </source>
</reference>
<dbReference type="EC" id="2.7.10.1" evidence="2"/>
<organism evidence="19 20">
    <name type="scientific">Leptotrombidium deliense</name>
    <dbReference type="NCBI Taxonomy" id="299467"/>
    <lineage>
        <taxon>Eukaryota</taxon>
        <taxon>Metazoa</taxon>
        <taxon>Ecdysozoa</taxon>
        <taxon>Arthropoda</taxon>
        <taxon>Chelicerata</taxon>
        <taxon>Arachnida</taxon>
        <taxon>Acari</taxon>
        <taxon>Acariformes</taxon>
        <taxon>Trombidiformes</taxon>
        <taxon>Prostigmata</taxon>
        <taxon>Anystina</taxon>
        <taxon>Parasitengona</taxon>
        <taxon>Trombiculoidea</taxon>
        <taxon>Trombiculidae</taxon>
        <taxon>Leptotrombidium</taxon>
    </lineage>
</organism>
<dbReference type="OrthoDB" id="6510774at2759"/>
<gene>
    <name evidence="19" type="ORF">B4U80_04522</name>
</gene>
<dbReference type="Gene3D" id="2.60.40.10">
    <property type="entry name" value="Immunoglobulins"/>
    <property type="match status" value="3"/>
</dbReference>
<proteinExistence type="predicted"/>
<evidence type="ECO:0000256" key="1">
    <source>
        <dbReference type="ARBA" id="ARBA00004167"/>
    </source>
</evidence>
<dbReference type="SMART" id="SM00409">
    <property type="entry name" value="IG"/>
    <property type="match status" value="3"/>
</dbReference>
<evidence type="ECO:0000256" key="2">
    <source>
        <dbReference type="ARBA" id="ARBA00011902"/>
    </source>
</evidence>
<dbReference type="FunFam" id="2.60.40.10:FF:000020">
    <property type="entry name" value="Fibroblast growth factor receptor"/>
    <property type="match status" value="1"/>
</dbReference>
<evidence type="ECO:0000256" key="9">
    <source>
        <dbReference type="ARBA" id="ARBA00022777"/>
    </source>
</evidence>
<dbReference type="InterPro" id="IPR052615">
    <property type="entry name" value="FGFRL"/>
</dbReference>
<dbReference type="InterPro" id="IPR013098">
    <property type="entry name" value="Ig_I-set"/>
</dbReference>
<dbReference type="Pfam" id="PF07679">
    <property type="entry name" value="I-set"/>
    <property type="match status" value="1"/>
</dbReference>
<dbReference type="GO" id="GO:0004714">
    <property type="term" value="F:transmembrane receptor protein tyrosine kinase activity"/>
    <property type="evidence" value="ECO:0007669"/>
    <property type="project" value="UniProtKB-EC"/>
</dbReference>
<keyword evidence="3" id="KW-0597">Phosphoprotein</keyword>
<keyword evidence="8" id="KW-0547">Nucleotide-binding</keyword>
<evidence type="ECO:0000313" key="19">
    <source>
        <dbReference type="EMBL" id="RWS29816.1"/>
    </source>
</evidence>
<evidence type="ECO:0000256" key="3">
    <source>
        <dbReference type="ARBA" id="ARBA00022553"/>
    </source>
</evidence>
<evidence type="ECO:0000256" key="10">
    <source>
        <dbReference type="ARBA" id="ARBA00022840"/>
    </source>
</evidence>
<keyword evidence="17" id="KW-0393">Immunoglobulin domain</keyword>
<comment type="subcellular location">
    <subcellularLocation>
        <location evidence="1">Membrane</location>
        <topology evidence="1">Single-pass membrane protein</topology>
    </subcellularLocation>
</comment>
<keyword evidence="20" id="KW-1185">Reference proteome</keyword>
<dbReference type="STRING" id="299467.A0A443SQJ2"/>
<keyword evidence="12" id="KW-0472">Membrane</keyword>
<dbReference type="GO" id="GO:0016020">
    <property type="term" value="C:membrane"/>
    <property type="evidence" value="ECO:0007669"/>
    <property type="project" value="UniProtKB-SubCell"/>
</dbReference>
<feature type="non-terminal residue" evidence="19">
    <location>
        <position position="334"/>
    </location>
</feature>
<keyword evidence="16" id="KW-0325">Glycoprotein</keyword>
<feature type="domain" description="Ig-like" evidence="18">
    <location>
        <begin position="41"/>
        <end position="133"/>
    </location>
</feature>
<keyword evidence="4" id="KW-0808">Transferase</keyword>